<feature type="domain" description="CN hydrolase" evidence="1">
    <location>
        <begin position="1"/>
        <end position="270"/>
    </location>
</feature>
<dbReference type="PROSITE" id="PS50263">
    <property type="entry name" value="CN_HYDROLASE"/>
    <property type="match status" value="1"/>
</dbReference>
<dbReference type="GO" id="GO:0008418">
    <property type="term" value="F:protein-N-terminal asparagine amidohydrolase activity"/>
    <property type="evidence" value="ECO:0007669"/>
    <property type="project" value="InterPro"/>
</dbReference>
<gene>
    <name evidence="2" type="ORF">Rhopal_002194-T1</name>
</gene>
<dbReference type="PANTHER" id="PTHR11750">
    <property type="entry name" value="PROTEIN N-TERMINAL AMIDASE"/>
    <property type="match status" value="1"/>
</dbReference>
<name>A0AAV5GHD5_9BASI</name>
<proteinExistence type="predicted"/>
<dbReference type="Pfam" id="PF00795">
    <property type="entry name" value="CN_hydrolase"/>
    <property type="match status" value="1"/>
</dbReference>
<dbReference type="Proteomes" id="UP001342314">
    <property type="component" value="Unassembled WGS sequence"/>
</dbReference>
<protein>
    <recommendedName>
        <fullName evidence="1">CN hydrolase domain-containing protein</fullName>
    </recommendedName>
</protein>
<accession>A0AAV5GHD5</accession>
<dbReference type="AlphaFoldDB" id="A0AAV5GHD5"/>
<reference evidence="2 3" key="1">
    <citation type="submission" date="2021-12" db="EMBL/GenBank/DDBJ databases">
        <title>High titer production of polyol ester of fatty acids by Rhodotorula paludigena BS15 towards product separation-free biomass refinery.</title>
        <authorList>
            <person name="Mano J."/>
            <person name="Ono H."/>
            <person name="Tanaka T."/>
            <person name="Naito K."/>
            <person name="Sushida H."/>
            <person name="Ike M."/>
            <person name="Tokuyasu K."/>
            <person name="Kitaoka M."/>
        </authorList>
    </citation>
    <scope>NUCLEOTIDE SEQUENCE [LARGE SCALE GENOMIC DNA]</scope>
    <source>
        <strain evidence="2 3">BS15</strain>
    </source>
</reference>
<evidence type="ECO:0000313" key="2">
    <source>
        <dbReference type="EMBL" id="GJN89215.1"/>
    </source>
</evidence>
<evidence type="ECO:0000259" key="1">
    <source>
        <dbReference type="PROSITE" id="PS50263"/>
    </source>
</evidence>
<sequence length="273" mass="29864">MAFTGTFGLPPFQPVCYCFQSREEIEPYAEDAASGPTSQWAAQTARRLACYVFVGLPTRSAADGSQPSSEDLHNSLLIVSPSGSLTHVYHKHHLFGGPPPERAVDYLWATAGAGFTALDLPFPPSSPHAQEGATFRLVPGICMDLNERDFAPTDEYALASFAAEQDADLLLVAMSWLDSAAEEGMREERDQEGKEGEDEWRDVLTYWVVRSMPLLGSGAALVCANRVGREGETVFTGLSCAIELKSRPQVVKYASKRRAEIVHAVVELPRRDD</sequence>
<organism evidence="2 3">
    <name type="scientific">Rhodotorula paludigena</name>
    <dbReference type="NCBI Taxonomy" id="86838"/>
    <lineage>
        <taxon>Eukaryota</taxon>
        <taxon>Fungi</taxon>
        <taxon>Dikarya</taxon>
        <taxon>Basidiomycota</taxon>
        <taxon>Pucciniomycotina</taxon>
        <taxon>Microbotryomycetes</taxon>
        <taxon>Sporidiobolales</taxon>
        <taxon>Sporidiobolaceae</taxon>
        <taxon>Rhodotorula</taxon>
    </lineage>
</organism>
<evidence type="ECO:0000313" key="3">
    <source>
        <dbReference type="Proteomes" id="UP001342314"/>
    </source>
</evidence>
<keyword evidence="3" id="KW-1185">Reference proteome</keyword>
<dbReference type="SUPFAM" id="SSF56317">
    <property type="entry name" value="Carbon-nitrogen hydrolase"/>
    <property type="match status" value="1"/>
</dbReference>
<dbReference type="EMBL" id="BQKY01000004">
    <property type="protein sequence ID" value="GJN89215.1"/>
    <property type="molecule type" value="Genomic_DNA"/>
</dbReference>
<dbReference type="PANTHER" id="PTHR11750:SF26">
    <property type="entry name" value="PROTEIN N-TERMINAL AMIDASE"/>
    <property type="match status" value="1"/>
</dbReference>
<dbReference type="InterPro" id="IPR003010">
    <property type="entry name" value="C-N_Hydrolase"/>
</dbReference>
<dbReference type="Gene3D" id="3.60.110.10">
    <property type="entry name" value="Carbon-nitrogen hydrolase"/>
    <property type="match status" value="1"/>
</dbReference>
<dbReference type="InterPro" id="IPR036526">
    <property type="entry name" value="C-N_Hydrolase_sf"/>
</dbReference>
<dbReference type="GO" id="GO:0030163">
    <property type="term" value="P:protein catabolic process"/>
    <property type="evidence" value="ECO:0007669"/>
    <property type="project" value="TreeGrafter"/>
</dbReference>
<dbReference type="GO" id="GO:0070773">
    <property type="term" value="F:protein-N-terminal glutamine amidohydrolase activity"/>
    <property type="evidence" value="ECO:0007669"/>
    <property type="project" value="InterPro"/>
</dbReference>
<dbReference type="InterPro" id="IPR039703">
    <property type="entry name" value="Nta1"/>
</dbReference>
<comment type="caution">
    <text evidence="2">The sequence shown here is derived from an EMBL/GenBank/DDBJ whole genome shotgun (WGS) entry which is preliminary data.</text>
</comment>